<keyword evidence="1" id="KW-0472">Membrane</keyword>
<evidence type="ECO:0000256" key="1">
    <source>
        <dbReference type="SAM" id="Phobius"/>
    </source>
</evidence>
<dbReference type="RefSeq" id="WP_382341043.1">
    <property type="nucleotide sequence ID" value="NZ_JBHSAB010000002.1"/>
</dbReference>
<name>A0ABV8CDP4_9GAMM</name>
<proteinExistence type="predicted"/>
<keyword evidence="3" id="KW-1185">Reference proteome</keyword>
<evidence type="ECO:0008006" key="4">
    <source>
        <dbReference type="Google" id="ProtNLM"/>
    </source>
</evidence>
<keyword evidence="1" id="KW-1133">Transmembrane helix</keyword>
<gene>
    <name evidence="2" type="ORF">ACFORL_03210</name>
</gene>
<organism evidence="2 3">
    <name type="scientific">Legionella dresdenensis</name>
    <dbReference type="NCBI Taxonomy" id="450200"/>
    <lineage>
        <taxon>Bacteria</taxon>
        <taxon>Pseudomonadati</taxon>
        <taxon>Pseudomonadota</taxon>
        <taxon>Gammaproteobacteria</taxon>
        <taxon>Legionellales</taxon>
        <taxon>Legionellaceae</taxon>
        <taxon>Legionella</taxon>
    </lineage>
</organism>
<dbReference type="Proteomes" id="UP001595758">
    <property type="component" value="Unassembled WGS sequence"/>
</dbReference>
<sequence>MTQINTQSALLEQPIAAEESVSIARTGRFEALDLQRGMIMTLMALAHSREYSSDPYTNSSWQVTSAWKGHNWLDALQQVIVGSGVAGGFFMMMGVGIFFLWHSWLKDGRTPKEIFNYLFLRGSLLVLLQLTILEGFELVSSDKPFFLYAGVFMTLGLCMMGAACCMRLIAYLKHKIPDMPWEYIVPLVVIVTITLTMQILVGNLQAEKLQPTFNQVIFLITGNTYYNGILLEINYTPIPWFPAVAMGLIVGKILQPRNAGSMRQLKNLAFGLVAAWFILRTATLTGWLHAGDYKQLADSQDISWISWFCASKHPPSIEYFLWACGMNLSGIVLWYKVSQSWPAVFDKFRFLKILAQCALFFFVVHWFVYFGLSLLLPEKLTTPMPQIGFWLVGMIVLFYLCRRFHAFKFRQSKYSWWRMF</sequence>
<feature type="transmembrane region" description="Helical" evidence="1">
    <location>
        <begin position="350"/>
        <end position="372"/>
    </location>
</feature>
<comment type="caution">
    <text evidence="2">The sequence shown here is derived from an EMBL/GenBank/DDBJ whole genome shotgun (WGS) entry which is preliminary data.</text>
</comment>
<feature type="transmembrane region" description="Helical" evidence="1">
    <location>
        <begin position="267"/>
        <end position="288"/>
    </location>
</feature>
<feature type="transmembrane region" description="Helical" evidence="1">
    <location>
        <begin position="79"/>
        <end position="102"/>
    </location>
</feature>
<feature type="transmembrane region" description="Helical" evidence="1">
    <location>
        <begin position="181"/>
        <end position="201"/>
    </location>
</feature>
<dbReference type="PANTHER" id="PTHR40407:SF1">
    <property type="entry name" value="HEPARAN-ALPHA-GLUCOSAMINIDE N-ACETYLTRANSFERASE CATALYTIC DOMAIN-CONTAINING PROTEIN"/>
    <property type="match status" value="1"/>
</dbReference>
<evidence type="ECO:0000313" key="2">
    <source>
        <dbReference type="EMBL" id="MFC3908086.1"/>
    </source>
</evidence>
<dbReference type="EMBL" id="JBHSAB010000002">
    <property type="protein sequence ID" value="MFC3908086.1"/>
    <property type="molecule type" value="Genomic_DNA"/>
</dbReference>
<reference evidence="3" key="1">
    <citation type="journal article" date="2019" name="Int. J. Syst. Evol. Microbiol.">
        <title>The Global Catalogue of Microorganisms (GCM) 10K type strain sequencing project: providing services to taxonomists for standard genome sequencing and annotation.</title>
        <authorList>
            <consortium name="The Broad Institute Genomics Platform"/>
            <consortium name="The Broad Institute Genome Sequencing Center for Infectious Disease"/>
            <person name="Wu L."/>
            <person name="Ma J."/>
        </authorList>
    </citation>
    <scope>NUCLEOTIDE SEQUENCE [LARGE SCALE GENOMIC DNA]</scope>
    <source>
        <strain evidence="3">CCUG 59858</strain>
    </source>
</reference>
<feature type="transmembrane region" description="Helical" evidence="1">
    <location>
        <begin position="319"/>
        <end position="338"/>
    </location>
</feature>
<dbReference type="PANTHER" id="PTHR40407">
    <property type="entry name" value="MEMBRANE PROTEIN-LIKE PROTEIN"/>
    <property type="match status" value="1"/>
</dbReference>
<protein>
    <recommendedName>
        <fullName evidence="4">Heparan-alpha-glucosaminide N-acetyltransferase catalytic domain-containing protein</fullName>
    </recommendedName>
</protein>
<feature type="transmembrane region" description="Helical" evidence="1">
    <location>
        <begin position="114"/>
        <end position="133"/>
    </location>
</feature>
<feature type="transmembrane region" description="Helical" evidence="1">
    <location>
        <begin position="384"/>
        <end position="401"/>
    </location>
</feature>
<accession>A0ABV8CDP4</accession>
<feature type="transmembrane region" description="Helical" evidence="1">
    <location>
        <begin position="238"/>
        <end position="255"/>
    </location>
</feature>
<keyword evidence="1" id="KW-0812">Transmembrane</keyword>
<evidence type="ECO:0000313" key="3">
    <source>
        <dbReference type="Proteomes" id="UP001595758"/>
    </source>
</evidence>
<feature type="transmembrane region" description="Helical" evidence="1">
    <location>
        <begin position="145"/>
        <end position="169"/>
    </location>
</feature>